<gene>
    <name evidence="6" type="ORF">H9890_06555</name>
</gene>
<dbReference type="PROSITE" id="PS50932">
    <property type="entry name" value="HTH_LACI_2"/>
    <property type="match status" value="1"/>
</dbReference>
<reference evidence="6" key="2">
    <citation type="submission" date="2021-04" db="EMBL/GenBank/DDBJ databases">
        <authorList>
            <person name="Gilroy R."/>
        </authorList>
    </citation>
    <scope>NUCLEOTIDE SEQUENCE</scope>
    <source>
        <strain evidence="6">ChiHcolR34-3080</strain>
    </source>
</reference>
<dbReference type="PANTHER" id="PTHR30146">
    <property type="entry name" value="LACI-RELATED TRANSCRIPTIONAL REPRESSOR"/>
    <property type="match status" value="1"/>
</dbReference>
<keyword evidence="1" id="KW-0678">Repressor</keyword>
<dbReference type="InterPro" id="IPR010982">
    <property type="entry name" value="Lambda_DNA-bd_dom_sf"/>
</dbReference>
<dbReference type="CDD" id="cd01392">
    <property type="entry name" value="HTH_LacI"/>
    <property type="match status" value="1"/>
</dbReference>
<evidence type="ECO:0000313" key="7">
    <source>
        <dbReference type="Proteomes" id="UP000823933"/>
    </source>
</evidence>
<evidence type="ECO:0000256" key="3">
    <source>
        <dbReference type="ARBA" id="ARBA00023125"/>
    </source>
</evidence>
<dbReference type="InterPro" id="IPR028082">
    <property type="entry name" value="Peripla_BP_I"/>
</dbReference>
<dbReference type="GO" id="GO:0000976">
    <property type="term" value="F:transcription cis-regulatory region binding"/>
    <property type="evidence" value="ECO:0007669"/>
    <property type="project" value="TreeGrafter"/>
</dbReference>
<sequence>MKDVAAEAGVALGTVSKVFNNIPVGEEYRVRVLDAAHKLGYRVNSYARGLKTNKTNTAALVWPTLWHPFFASLADAIVGCLMKRGYRTIVTITNYDSQAEQRCIDLVRQNKVDGIIALTYNPDLDVDPDLPFVSIDRHFKAGVPCVASDNFSGGQLAAAKLIELGCRRLLFLRRGSGVAGEADKRRMGFEAACREKDLPFDSLYLLDEAGFDPFDAFLAEHIHGGVFDYDGIFCNTDRLCYEIQKRLEGLGIHVPADVQMIGYDGIRKFDSDELFCSTIIQPVDQMAQTAVDLLLDDDRSSLPALICLPVRYQPGGTTRDSV</sequence>
<dbReference type="EMBL" id="DXHQ01000078">
    <property type="protein sequence ID" value="HIW09040.1"/>
    <property type="molecule type" value="Genomic_DNA"/>
</dbReference>
<keyword evidence="2" id="KW-0805">Transcription regulation</keyword>
<dbReference type="InterPro" id="IPR000843">
    <property type="entry name" value="HTH_LacI"/>
</dbReference>
<dbReference type="Proteomes" id="UP000823933">
    <property type="component" value="Unassembled WGS sequence"/>
</dbReference>
<comment type="caution">
    <text evidence="6">The sequence shown here is derived from an EMBL/GenBank/DDBJ whole genome shotgun (WGS) entry which is preliminary data.</text>
</comment>
<evidence type="ECO:0000256" key="4">
    <source>
        <dbReference type="ARBA" id="ARBA00023163"/>
    </source>
</evidence>
<dbReference type="GO" id="GO:0003700">
    <property type="term" value="F:DNA-binding transcription factor activity"/>
    <property type="evidence" value="ECO:0007669"/>
    <property type="project" value="TreeGrafter"/>
</dbReference>
<dbReference type="Pfam" id="PF00532">
    <property type="entry name" value="Peripla_BP_1"/>
    <property type="match status" value="1"/>
</dbReference>
<dbReference type="Pfam" id="PF00356">
    <property type="entry name" value="LacI"/>
    <property type="match status" value="1"/>
</dbReference>
<name>A0A9D1Q952_9FIRM</name>
<evidence type="ECO:0000259" key="5">
    <source>
        <dbReference type="PROSITE" id="PS50932"/>
    </source>
</evidence>
<keyword evidence="4" id="KW-0804">Transcription</keyword>
<dbReference type="SUPFAM" id="SSF53822">
    <property type="entry name" value="Periplasmic binding protein-like I"/>
    <property type="match status" value="1"/>
</dbReference>
<dbReference type="Gene3D" id="1.10.260.40">
    <property type="entry name" value="lambda repressor-like DNA-binding domains"/>
    <property type="match status" value="1"/>
</dbReference>
<protein>
    <submittedName>
        <fullName evidence="6">LacI family transcriptional regulator</fullName>
    </submittedName>
</protein>
<proteinExistence type="predicted"/>
<evidence type="ECO:0000256" key="2">
    <source>
        <dbReference type="ARBA" id="ARBA00023015"/>
    </source>
</evidence>
<dbReference type="Gene3D" id="3.40.50.2300">
    <property type="match status" value="2"/>
</dbReference>
<reference evidence="6" key="1">
    <citation type="journal article" date="2021" name="PeerJ">
        <title>Extensive microbial diversity within the chicken gut microbiome revealed by metagenomics and culture.</title>
        <authorList>
            <person name="Gilroy R."/>
            <person name="Ravi A."/>
            <person name="Getino M."/>
            <person name="Pursley I."/>
            <person name="Horton D.L."/>
            <person name="Alikhan N.F."/>
            <person name="Baker D."/>
            <person name="Gharbi K."/>
            <person name="Hall N."/>
            <person name="Watson M."/>
            <person name="Adriaenssens E.M."/>
            <person name="Foster-Nyarko E."/>
            <person name="Jarju S."/>
            <person name="Secka A."/>
            <person name="Antonio M."/>
            <person name="Oren A."/>
            <person name="Chaudhuri R.R."/>
            <person name="La Ragione R."/>
            <person name="Hildebrand F."/>
            <person name="Pallen M.J."/>
        </authorList>
    </citation>
    <scope>NUCLEOTIDE SEQUENCE</scope>
    <source>
        <strain evidence="6">ChiHcolR34-3080</strain>
    </source>
</reference>
<accession>A0A9D1Q952</accession>
<evidence type="ECO:0000313" key="6">
    <source>
        <dbReference type="EMBL" id="HIW09040.1"/>
    </source>
</evidence>
<dbReference type="CDD" id="cd06291">
    <property type="entry name" value="PBP1_Qymf-like"/>
    <property type="match status" value="1"/>
</dbReference>
<organism evidence="6 7">
    <name type="scientific">Candidatus Faecalibacterium intestinigallinarum</name>
    <dbReference type="NCBI Taxonomy" id="2838581"/>
    <lineage>
        <taxon>Bacteria</taxon>
        <taxon>Bacillati</taxon>
        <taxon>Bacillota</taxon>
        <taxon>Clostridia</taxon>
        <taxon>Eubacteriales</taxon>
        <taxon>Oscillospiraceae</taxon>
        <taxon>Faecalibacterium</taxon>
    </lineage>
</organism>
<dbReference type="SUPFAM" id="SSF47413">
    <property type="entry name" value="lambda repressor-like DNA-binding domains"/>
    <property type="match status" value="1"/>
</dbReference>
<dbReference type="AlphaFoldDB" id="A0A9D1Q952"/>
<dbReference type="InterPro" id="IPR001761">
    <property type="entry name" value="Peripla_BP/Lac1_sug-bd_dom"/>
</dbReference>
<evidence type="ECO:0000256" key="1">
    <source>
        <dbReference type="ARBA" id="ARBA00022491"/>
    </source>
</evidence>
<keyword evidence="3" id="KW-0238">DNA-binding</keyword>
<dbReference type="PANTHER" id="PTHR30146:SF95">
    <property type="entry name" value="RIBOSE OPERON REPRESSOR"/>
    <property type="match status" value="1"/>
</dbReference>
<feature type="domain" description="HTH lacI-type" evidence="5">
    <location>
        <begin position="1"/>
        <end position="52"/>
    </location>
</feature>
<dbReference type="SMART" id="SM00354">
    <property type="entry name" value="HTH_LACI"/>
    <property type="match status" value="1"/>
</dbReference>